<keyword evidence="3" id="KW-0378">Hydrolase</keyword>
<evidence type="ECO:0000256" key="3">
    <source>
        <dbReference type="ARBA" id="ARBA00022801"/>
    </source>
</evidence>
<sequence>MGNACKRLAYCCVEPSRRPIGPNAHGIPVQRTTNGFAAFAQDVFEFKTTGQVPDGLSQYVQAGQRTQAVWYQRVLVAWRTTPPKNAAEASDLVLQALQGQLRTDVLGLLLFYQLPQSQATTIVPPGGPPPPVPPPQPAPPKPQVAIGGGKLPDGVKYELRTLPVNRRDVGDGDGVTVYVEVLKNPHETNIVPPDVQEALHQRRTALLNRDFATADALETKIEDEDYKIFENKRNQDVLVHKYRVRLRGVDAPEIDQPYGQQARVVLFDLVEGHSLQLFVYNKDPYGRIVADIYCNNKFIQEVLLKRGCVWHFEKYDKRPEFAKWEKEAQAARVGLWVDLNPEKPWDYRKKQRSKSAPRFRSRH</sequence>
<evidence type="ECO:0000256" key="2">
    <source>
        <dbReference type="ARBA" id="ARBA00022759"/>
    </source>
</evidence>
<evidence type="ECO:0000313" key="7">
    <source>
        <dbReference type="Proteomes" id="UP001497444"/>
    </source>
</evidence>
<dbReference type="SMART" id="SM00318">
    <property type="entry name" value="SNc"/>
    <property type="match status" value="1"/>
</dbReference>
<evidence type="ECO:0000256" key="4">
    <source>
        <dbReference type="SAM" id="MobiDB-lite"/>
    </source>
</evidence>
<dbReference type="PANTHER" id="PTHR12302">
    <property type="entry name" value="EBNA2 BINDING PROTEIN P100"/>
    <property type="match status" value="1"/>
</dbReference>
<feature type="region of interest" description="Disordered" evidence="4">
    <location>
        <begin position="121"/>
        <end position="142"/>
    </location>
</feature>
<dbReference type="PROSITE" id="PS01284">
    <property type="entry name" value="TNASE_2"/>
    <property type="match status" value="1"/>
</dbReference>
<dbReference type="PROSITE" id="PS50830">
    <property type="entry name" value="TNASE_3"/>
    <property type="match status" value="1"/>
</dbReference>
<dbReference type="PANTHER" id="PTHR12302:SF3">
    <property type="entry name" value="SERINE_THREONINE-PROTEIN KINASE 31"/>
    <property type="match status" value="1"/>
</dbReference>
<proteinExistence type="predicted"/>
<dbReference type="InterPro" id="IPR016071">
    <property type="entry name" value="Staphylococal_nuclease_OB-fold"/>
</dbReference>
<keyword evidence="7" id="KW-1185">Reference proteome</keyword>
<organism evidence="6 7">
    <name type="scientific">Sphagnum jensenii</name>
    <dbReference type="NCBI Taxonomy" id="128206"/>
    <lineage>
        <taxon>Eukaryota</taxon>
        <taxon>Viridiplantae</taxon>
        <taxon>Streptophyta</taxon>
        <taxon>Embryophyta</taxon>
        <taxon>Bryophyta</taxon>
        <taxon>Sphagnophytina</taxon>
        <taxon>Sphagnopsida</taxon>
        <taxon>Sphagnales</taxon>
        <taxon>Sphagnaceae</taxon>
        <taxon>Sphagnum</taxon>
    </lineage>
</organism>
<dbReference type="InterPro" id="IPR035437">
    <property type="entry name" value="SNase_OB-fold_sf"/>
</dbReference>
<evidence type="ECO:0000256" key="1">
    <source>
        <dbReference type="ARBA" id="ARBA00022722"/>
    </source>
</evidence>
<evidence type="ECO:0000313" key="6">
    <source>
        <dbReference type="EMBL" id="CAK9270858.1"/>
    </source>
</evidence>
<dbReference type="InterPro" id="IPR002071">
    <property type="entry name" value="Thermonucl_AS"/>
</dbReference>
<dbReference type="EMBL" id="OZ020098">
    <property type="protein sequence ID" value="CAK9270858.1"/>
    <property type="molecule type" value="Genomic_DNA"/>
</dbReference>
<name>A0ABP0WVJ7_9BRYO</name>
<keyword evidence="2" id="KW-0255">Endonuclease</keyword>
<dbReference type="Proteomes" id="UP001497444">
    <property type="component" value="Chromosome 3"/>
</dbReference>
<evidence type="ECO:0000259" key="5">
    <source>
        <dbReference type="PROSITE" id="PS50830"/>
    </source>
</evidence>
<dbReference type="SUPFAM" id="SSF50199">
    <property type="entry name" value="Staphylococcal nuclease"/>
    <property type="match status" value="1"/>
</dbReference>
<dbReference type="Gene3D" id="2.40.50.90">
    <property type="match status" value="1"/>
</dbReference>
<keyword evidence="1" id="KW-0540">Nuclease</keyword>
<dbReference type="Pfam" id="PF00565">
    <property type="entry name" value="SNase"/>
    <property type="match status" value="1"/>
</dbReference>
<feature type="compositionally biased region" description="Pro residues" evidence="4">
    <location>
        <begin position="125"/>
        <end position="142"/>
    </location>
</feature>
<protein>
    <recommendedName>
        <fullName evidence="5">TNase-like domain-containing protein</fullName>
    </recommendedName>
</protein>
<feature type="domain" description="TNase-like" evidence="5">
    <location>
        <begin position="169"/>
        <end position="338"/>
    </location>
</feature>
<reference evidence="6" key="1">
    <citation type="submission" date="2024-02" db="EMBL/GenBank/DDBJ databases">
        <authorList>
            <consortium name="ELIXIR-Norway"/>
            <consortium name="Elixir Norway"/>
        </authorList>
    </citation>
    <scope>NUCLEOTIDE SEQUENCE</scope>
</reference>
<gene>
    <name evidence="6" type="ORF">CSSPJE1EN1_LOCUS16336</name>
</gene>
<accession>A0ABP0WVJ7</accession>